<organism evidence="1 2">
    <name type="scientific">Rhododendron simsii</name>
    <name type="common">Sims's rhododendron</name>
    <dbReference type="NCBI Taxonomy" id="118357"/>
    <lineage>
        <taxon>Eukaryota</taxon>
        <taxon>Viridiplantae</taxon>
        <taxon>Streptophyta</taxon>
        <taxon>Embryophyta</taxon>
        <taxon>Tracheophyta</taxon>
        <taxon>Spermatophyta</taxon>
        <taxon>Magnoliopsida</taxon>
        <taxon>eudicotyledons</taxon>
        <taxon>Gunneridae</taxon>
        <taxon>Pentapetalae</taxon>
        <taxon>asterids</taxon>
        <taxon>Ericales</taxon>
        <taxon>Ericaceae</taxon>
        <taxon>Ericoideae</taxon>
        <taxon>Rhodoreae</taxon>
        <taxon>Rhododendron</taxon>
    </lineage>
</organism>
<sequence>MKAAIICPRQHTHPFATVENRIPIYHVDVSSDLPHSIDLLTASGKKVVIGVKYPWRPTRCSCNVGQPECNKYLEIDTDKIVKPAVVHGQVWVVKPSKNVSNSSAPTASVASVIAPKIILPCATNPVVSVITPAAAQIILPCAIKFTALQEGEDVSVAISNDDNVVLPISPTVKDAIEAVQCNVTVFG</sequence>
<dbReference type="EMBL" id="WJXA01000003">
    <property type="protein sequence ID" value="KAF7147952.1"/>
    <property type="molecule type" value="Genomic_DNA"/>
</dbReference>
<keyword evidence="2" id="KW-1185">Reference proteome</keyword>
<accession>A0A834H478</accession>
<protein>
    <submittedName>
        <fullName evidence="1">Uncharacterized protein</fullName>
    </submittedName>
</protein>
<name>A0A834H478_RHOSS</name>
<dbReference type="AlphaFoldDB" id="A0A834H478"/>
<evidence type="ECO:0000313" key="2">
    <source>
        <dbReference type="Proteomes" id="UP000626092"/>
    </source>
</evidence>
<proteinExistence type="predicted"/>
<evidence type="ECO:0000313" key="1">
    <source>
        <dbReference type="EMBL" id="KAF7147952.1"/>
    </source>
</evidence>
<dbReference type="OrthoDB" id="1939300at2759"/>
<gene>
    <name evidence="1" type="ORF">RHSIM_Rhsim03G0269300</name>
</gene>
<comment type="caution">
    <text evidence="1">The sequence shown here is derived from an EMBL/GenBank/DDBJ whole genome shotgun (WGS) entry which is preliminary data.</text>
</comment>
<dbReference type="Proteomes" id="UP000626092">
    <property type="component" value="Unassembled WGS sequence"/>
</dbReference>
<reference evidence="1" key="1">
    <citation type="submission" date="2019-11" db="EMBL/GenBank/DDBJ databases">
        <authorList>
            <person name="Liu Y."/>
            <person name="Hou J."/>
            <person name="Li T.-Q."/>
            <person name="Guan C.-H."/>
            <person name="Wu X."/>
            <person name="Wu H.-Z."/>
            <person name="Ling F."/>
            <person name="Zhang R."/>
            <person name="Shi X.-G."/>
            <person name="Ren J.-P."/>
            <person name="Chen E.-F."/>
            <person name="Sun J.-M."/>
        </authorList>
    </citation>
    <scope>NUCLEOTIDE SEQUENCE</scope>
    <source>
        <strain evidence="1">Adult_tree_wgs_1</strain>
        <tissue evidence="1">Leaves</tissue>
    </source>
</reference>